<dbReference type="OrthoDB" id="10297396at2759"/>
<sequence length="126" mass="13806">MTKKTYFGVYYQFAEDRHDVWIVDVGNACVTADTKDQAMADIASQLSACLKDYTDTGQALPPASSKAEAMVKAADMLREARQEMPELYPQPIAQHMTVVTCELTDGSDSCDVPSCPDKGKYEPICA</sequence>
<dbReference type="InterPro" id="IPR035069">
    <property type="entry name" value="TTHA1013/TTHA0281-like"/>
</dbReference>
<keyword evidence="2" id="KW-1185">Reference proteome</keyword>
<dbReference type="SUPFAM" id="SSF143100">
    <property type="entry name" value="TTHA1013/TTHA0281-like"/>
    <property type="match status" value="1"/>
</dbReference>
<name>A0A835W2Y2_CHLIN</name>
<proteinExistence type="predicted"/>
<organism evidence="1 2">
    <name type="scientific">Chlamydomonas incerta</name>
    <dbReference type="NCBI Taxonomy" id="51695"/>
    <lineage>
        <taxon>Eukaryota</taxon>
        <taxon>Viridiplantae</taxon>
        <taxon>Chlorophyta</taxon>
        <taxon>core chlorophytes</taxon>
        <taxon>Chlorophyceae</taxon>
        <taxon>CS clade</taxon>
        <taxon>Chlamydomonadales</taxon>
        <taxon>Chlamydomonadaceae</taxon>
        <taxon>Chlamydomonas</taxon>
    </lineage>
</organism>
<accession>A0A835W2Y2</accession>
<evidence type="ECO:0000313" key="2">
    <source>
        <dbReference type="Proteomes" id="UP000650467"/>
    </source>
</evidence>
<reference evidence="1" key="1">
    <citation type="journal article" date="2020" name="bioRxiv">
        <title>Comparative genomics of Chlamydomonas.</title>
        <authorList>
            <person name="Craig R.J."/>
            <person name="Hasan A.R."/>
            <person name="Ness R.W."/>
            <person name="Keightley P.D."/>
        </authorList>
    </citation>
    <scope>NUCLEOTIDE SEQUENCE</scope>
    <source>
        <strain evidence="1">SAG 7.73</strain>
    </source>
</reference>
<evidence type="ECO:0000313" key="1">
    <source>
        <dbReference type="EMBL" id="KAG2435104.1"/>
    </source>
</evidence>
<comment type="caution">
    <text evidence="1">The sequence shown here is derived from an EMBL/GenBank/DDBJ whole genome shotgun (WGS) entry which is preliminary data.</text>
</comment>
<dbReference type="AlphaFoldDB" id="A0A835W2Y2"/>
<protein>
    <submittedName>
        <fullName evidence="1">Uncharacterized protein</fullName>
    </submittedName>
</protein>
<dbReference type="EMBL" id="JAEHOC010000015">
    <property type="protein sequence ID" value="KAG2435104.1"/>
    <property type="molecule type" value="Genomic_DNA"/>
</dbReference>
<dbReference type="Proteomes" id="UP000650467">
    <property type="component" value="Unassembled WGS sequence"/>
</dbReference>
<gene>
    <name evidence="1" type="ORF">HXX76_007189</name>
</gene>